<feature type="compositionally biased region" description="Polar residues" evidence="3">
    <location>
        <begin position="156"/>
        <end position="166"/>
    </location>
</feature>
<feature type="region of interest" description="Disordered" evidence="3">
    <location>
        <begin position="565"/>
        <end position="614"/>
    </location>
</feature>
<dbReference type="PROSITE" id="PS50084">
    <property type="entry name" value="KH_TYPE_1"/>
    <property type="match status" value="2"/>
</dbReference>
<feature type="region of interest" description="Disordered" evidence="3">
    <location>
        <begin position="1"/>
        <end position="142"/>
    </location>
</feature>
<feature type="region of interest" description="Disordered" evidence="3">
    <location>
        <begin position="510"/>
        <end position="553"/>
    </location>
</feature>
<keyword evidence="2" id="KW-0694">RNA-binding</keyword>
<evidence type="ECO:0000256" key="3">
    <source>
        <dbReference type="SAM" id="MobiDB-lite"/>
    </source>
</evidence>
<reference evidence="5" key="2">
    <citation type="submission" date="2023-05" db="EMBL/GenBank/DDBJ databases">
        <authorList>
            <person name="Schelkunov M.I."/>
        </authorList>
    </citation>
    <scope>NUCLEOTIDE SEQUENCE</scope>
    <source>
        <strain evidence="5">Hsosn_3</strain>
        <tissue evidence="5">Leaf</tissue>
    </source>
</reference>
<feature type="compositionally biased region" description="Basic and acidic residues" evidence="3">
    <location>
        <begin position="117"/>
        <end position="142"/>
    </location>
</feature>
<feature type="region of interest" description="Disordered" evidence="3">
    <location>
        <begin position="383"/>
        <end position="487"/>
    </location>
</feature>
<reference evidence="5" key="1">
    <citation type="submission" date="2023-02" db="EMBL/GenBank/DDBJ databases">
        <title>Genome of toxic invasive species Heracleum sosnowskyi carries increased number of genes despite the absence of recent whole-genome duplications.</title>
        <authorList>
            <person name="Schelkunov M."/>
            <person name="Shtratnikova V."/>
            <person name="Makarenko M."/>
            <person name="Klepikova A."/>
            <person name="Omelchenko D."/>
            <person name="Novikova G."/>
            <person name="Obukhova E."/>
            <person name="Bogdanov V."/>
            <person name="Penin A."/>
            <person name="Logacheva M."/>
        </authorList>
    </citation>
    <scope>NUCLEOTIDE SEQUENCE</scope>
    <source>
        <strain evidence="5">Hsosn_3</strain>
        <tissue evidence="5">Leaf</tissue>
    </source>
</reference>
<keyword evidence="6" id="KW-1185">Reference proteome</keyword>
<evidence type="ECO:0000313" key="6">
    <source>
        <dbReference type="Proteomes" id="UP001237642"/>
    </source>
</evidence>
<feature type="compositionally biased region" description="Polar residues" evidence="3">
    <location>
        <begin position="584"/>
        <end position="596"/>
    </location>
</feature>
<sequence length="721" mass="77028">MAHTQEEEIVLGTASPVTSDHKRKHDDLEPDSQPLAPELNGNSDSDSVKKIDDQEEDAEAKRQRLDDTPADLATENGHQQRDNDPEEVGVQPAVENLTPVEDEHQQAVAEEAAVTEEAPKQVNDEELAAEDKQTDVADHTADDDTKLENAEEVAASAQNEDTSGAKSMSRKMEVPNNKVGVLIGKAGDTIRFLQYNSGARIQITRDADADPYSGTRPVELIGTLDNITKAEKLIKDVIAEADAGGSPALVARGFNTVQATGAGEQIQIQVPNEKVGLIIGKGGETIKNLQTRSGARIQVLIPQHLPEGDQSKERTVRVTGDKKQIEFARELIKEVMDQLVRPSPVSGGYNQHNSRPLGPAAHWGPRGHTGQQGGYDYQRGPYQSHNQQYPHQSYGNYPPQQMGPRSNMGWEQRPHGPHGGYDYYGGPGHASDASKPIHTHAQGPSPMVGPPPSQPNYNYGQPQGGDYGQPAYSQTTPPAQTYGQGYSETKYDNQVPMQQPYGGYVAPQQPSAFPQGTAPGYGQLDQYGRPPSYGMPPQGPQVQSYGQPRAAQPANVPYQAPISSAQSYGQAAPTQQPYPYASGGQMQQTYPHSSAPSVDGYNQPLSTAVAPGYPQQGVQPVPGYGQPGVQQASGYAQAGTGAYVQYPSSQPGYTEQAAPNTAAAYGAYQGAEDPAFSGAPAASYGAPVVQPTYSQPAPVQPVYDQSVPQSGGYATAPATYR</sequence>
<feature type="region of interest" description="Disordered" evidence="3">
    <location>
        <begin position="152"/>
        <end position="171"/>
    </location>
</feature>
<feature type="region of interest" description="Disordered" evidence="3">
    <location>
        <begin position="693"/>
        <end position="721"/>
    </location>
</feature>
<dbReference type="InterPro" id="IPR004088">
    <property type="entry name" value="KH_dom_type_1"/>
</dbReference>
<protein>
    <submittedName>
        <fullName evidence="5">Far upstream element-binding protein 3</fullName>
    </submittedName>
</protein>
<evidence type="ECO:0000256" key="1">
    <source>
        <dbReference type="ARBA" id="ARBA00022737"/>
    </source>
</evidence>
<feature type="compositionally biased region" description="Gly residues" evidence="3">
    <location>
        <begin position="417"/>
        <end position="428"/>
    </location>
</feature>
<dbReference type="CDD" id="cd00105">
    <property type="entry name" value="KH-I"/>
    <property type="match status" value="1"/>
</dbReference>
<dbReference type="Gene3D" id="3.30.1370.10">
    <property type="entry name" value="K Homology domain, type 1"/>
    <property type="match status" value="2"/>
</dbReference>
<feature type="compositionally biased region" description="Polar residues" evidence="3">
    <location>
        <begin position="383"/>
        <end position="399"/>
    </location>
</feature>
<dbReference type="SUPFAM" id="SSF54791">
    <property type="entry name" value="Eukaryotic type KH-domain (KH-domain type I)"/>
    <property type="match status" value="2"/>
</dbReference>
<dbReference type="Pfam" id="PF00013">
    <property type="entry name" value="KH_1"/>
    <property type="match status" value="2"/>
</dbReference>
<proteinExistence type="predicted"/>
<evidence type="ECO:0000256" key="2">
    <source>
        <dbReference type="PROSITE-ProRule" id="PRU00117"/>
    </source>
</evidence>
<dbReference type="Proteomes" id="UP001237642">
    <property type="component" value="Unassembled WGS sequence"/>
</dbReference>
<dbReference type="EMBL" id="JAUIZM010000004">
    <property type="protein sequence ID" value="KAK1386854.1"/>
    <property type="molecule type" value="Genomic_DNA"/>
</dbReference>
<evidence type="ECO:0000259" key="4">
    <source>
        <dbReference type="SMART" id="SM00322"/>
    </source>
</evidence>
<comment type="caution">
    <text evidence="5">The sequence shown here is derived from an EMBL/GenBank/DDBJ whole genome shotgun (WGS) entry which is preliminary data.</text>
</comment>
<dbReference type="AlphaFoldDB" id="A0AAD8MVR3"/>
<feature type="compositionally biased region" description="Polar residues" evidence="3">
    <location>
        <begin position="565"/>
        <end position="577"/>
    </location>
</feature>
<feature type="compositionally biased region" description="Low complexity" evidence="3">
    <location>
        <begin position="106"/>
        <end position="116"/>
    </location>
</feature>
<feature type="domain" description="K Homology" evidence="4">
    <location>
        <begin position="166"/>
        <end position="239"/>
    </location>
</feature>
<keyword evidence="1" id="KW-0677">Repeat</keyword>
<gene>
    <name evidence="5" type="ORF">POM88_015032</name>
</gene>
<organism evidence="5 6">
    <name type="scientific">Heracleum sosnowskyi</name>
    <dbReference type="NCBI Taxonomy" id="360622"/>
    <lineage>
        <taxon>Eukaryota</taxon>
        <taxon>Viridiplantae</taxon>
        <taxon>Streptophyta</taxon>
        <taxon>Embryophyta</taxon>
        <taxon>Tracheophyta</taxon>
        <taxon>Spermatophyta</taxon>
        <taxon>Magnoliopsida</taxon>
        <taxon>eudicotyledons</taxon>
        <taxon>Gunneridae</taxon>
        <taxon>Pentapetalae</taxon>
        <taxon>asterids</taxon>
        <taxon>campanulids</taxon>
        <taxon>Apiales</taxon>
        <taxon>Apiaceae</taxon>
        <taxon>Apioideae</taxon>
        <taxon>apioid superclade</taxon>
        <taxon>Tordylieae</taxon>
        <taxon>Tordyliinae</taxon>
        <taxon>Heracleum</taxon>
    </lineage>
</organism>
<evidence type="ECO:0000313" key="5">
    <source>
        <dbReference type="EMBL" id="KAK1386854.1"/>
    </source>
</evidence>
<dbReference type="InterPro" id="IPR036612">
    <property type="entry name" value="KH_dom_type_1_sf"/>
</dbReference>
<dbReference type="PANTHER" id="PTHR10288">
    <property type="entry name" value="KH DOMAIN CONTAINING RNA BINDING PROTEIN"/>
    <property type="match status" value="1"/>
</dbReference>
<dbReference type="InterPro" id="IPR004087">
    <property type="entry name" value="KH_dom"/>
</dbReference>
<dbReference type="GO" id="GO:0003723">
    <property type="term" value="F:RNA binding"/>
    <property type="evidence" value="ECO:0007669"/>
    <property type="project" value="UniProtKB-UniRule"/>
</dbReference>
<dbReference type="SMART" id="SM00322">
    <property type="entry name" value="KH"/>
    <property type="match status" value="2"/>
</dbReference>
<feature type="compositionally biased region" description="Polar residues" evidence="3">
    <location>
        <begin position="471"/>
        <end position="487"/>
    </location>
</feature>
<accession>A0AAD8MVR3</accession>
<feature type="domain" description="K Homology" evidence="4">
    <location>
        <begin position="262"/>
        <end position="337"/>
    </location>
</feature>
<name>A0AAD8MVR3_9APIA</name>